<sequence>MSHLVLMPLEVIYVQSREGAVKGIDPTKLMQCPQSGQDFGPEQAVSPVSLLATSQSRRFSCCQESIPMRSNIVSLFHISLVNTVHVCCTRPFRHFCTCSDTEKRKLRSD</sequence>
<evidence type="ECO:0000313" key="1">
    <source>
        <dbReference type="EMBL" id="MXU89670.1"/>
    </source>
</evidence>
<proteinExistence type="predicted"/>
<reference evidence="1" key="1">
    <citation type="submission" date="2019-12" db="EMBL/GenBank/DDBJ databases">
        <title>An insight into the sialome of adult female Ixodes ricinus ticks feeding for 6 days.</title>
        <authorList>
            <person name="Perner J."/>
            <person name="Ribeiro J.M.C."/>
        </authorList>
    </citation>
    <scope>NUCLEOTIDE SEQUENCE</scope>
    <source>
        <strain evidence="1">Semi-engorged</strain>
        <tissue evidence="1">Salivary glands</tissue>
    </source>
</reference>
<accession>A0A6B0UJ14</accession>
<organism evidence="1">
    <name type="scientific">Ixodes ricinus</name>
    <name type="common">Common tick</name>
    <name type="synonym">Acarus ricinus</name>
    <dbReference type="NCBI Taxonomy" id="34613"/>
    <lineage>
        <taxon>Eukaryota</taxon>
        <taxon>Metazoa</taxon>
        <taxon>Ecdysozoa</taxon>
        <taxon>Arthropoda</taxon>
        <taxon>Chelicerata</taxon>
        <taxon>Arachnida</taxon>
        <taxon>Acari</taxon>
        <taxon>Parasitiformes</taxon>
        <taxon>Ixodida</taxon>
        <taxon>Ixodoidea</taxon>
        <taxon>Ixodidae</taxon>
        <taxon>Ixodinae</taxon>
        <taxon>Ixodes</taxon>
    </lineage>
</organism>
<protein>
    <submittedName>
        <fullName evidence="1">Uncharacterized protein</fullName>
    </submittedName>
</protein>
<dbReference type="AlphaFoldDB" id="A0A6B0UJ14"/>
<dbReference type="EMBL" id="GIFC01007587">
    <property type="protein sequence ID" value="MXU89670.1"/>
    <property type="molecule type" value="Transcribed_RNA"/>
</dbReference>
<name>A0A6B0UJ14_IXORI</name>